<accession>A0A0N4UGA1</accession>
<dbReference type="Proteomes" id="UP000274756">
    <property type="component" value="Unassembled WGS sequence"/>
</dbReference>
<reference evidence="4" key="1">
    <citation type="submission" date="2017-02" db="UniProtKB">
        <authorList>
            <consortium name="WormBaseParasite"/>
        </authorList>
    </citation>
    <scope>IDENTIFICATION</scope>
</reference>
<dbReference type="EMBL" id="UYYG01001186">
    <property type="protein sequence ID" value="VDN59646.1"/>
    <property type="molecule type" value="Genomic_DNA"/>
</dbReference>
<protein>
    <submittedName>
        <fullName evidence="4">Secreted protein</fullName>
    </submittedName>
</protein>
<proteinExistence type="predicted"/>
<evidence type="ECO:0000313" key="3">
    <source>
        <dbReference type="Proteomes" id="UP000274756"/>
    </source>
</evidence>
<dbReference type="WBParaSite" id="DME_0000650801-mRNA-1">
    <property type="protein sequence ID" value="DME_0000650801-mRNA-1"/>
    <property type="gene ID" value="DME_0000650801"/>
</dbReference>
<reference evidence="1 3" key="2">
    <citation type="submission" date="2018-11" db="EMBL/GenBank/DDBJ databases">
        <authorList>
            <consortium name="Pathogen Informatics"/>
        </authorList>
    </citation>
    <scope>NUCLEOTIDE SEQUENCE [LARGE SCALE GENOMIC DNA]</scope>
</reference>
<gene>
    <name evidence="1" type="ORF">DME_LOCUS9619</name>
</gene>
<evidence type="ECO:0000313" key="2">
    <source>
        <dbReference type="Proteomes" id="UP000038040"/>
    </source>
</evidence>
<evidence type="ECO:0000313" key="1">
    <source>
        <dbReference type="EMBL" id="VDN59646.1"/>
    </source>
</evidence>
<dbReference type="Proteomes" id="UP000038040">
    <property type="component" value="Unplaced"/>
</dbReference>
<name>A0A0N4UGA1_DRAME</name>
<organism evidence="2 4">
    <name type="scientific">Dracunculus medinensis</name>
    <name type="common">Guinea worm</name>
    <dbReference type="NCBI Taxonomy" id="318479"/>
    <lineage>
        <taxon>Eukaryota</taxon>
        <taxon>Metazoa</taxon>
        <taxon>Ecdysozoa</taxon>
        <taxon>Nematoda</taxon>
        <taxon>Chromadorea</taxon>
        <taxon>Rhabditida</taxon>
        <taxon>Spirurina</taxon>
        <taxon>Dracunculoidea</taxon>
        <taxon>Dracunculidae</taxon>
        <taxon>Dracunculus</taxon>
    </lineage>
</organism>
<keyword evidence="3" id="KW-1185">Reference proteome</keyword>
<dbReference type="AlphaFoldDB" id="A0A0N4UGA1"/>
<evidence type="ECO:0000313" key="4">
    <source>
        <dbReference type="WBParaSite" id="DME_0000650801-mRNA-1"/>
    </source>
</evidence>
<sequence>MDDGKRNGFHQRPAMALGRATWRRLIAVAGAASQTTNGESSLEGEESEITESELVKLNRFVENCIPVVTT</sequence>